<protein>
    <submittedName>
        <fullName evidence="1">Uncharacterized protein</fullName>
    </submittedName>
</protein>
<dbReference type="RefSeq" id="WP_034682532.1">
    <property type="nucleotide sequence ID" value="NZ_CP023049.2"/>
</dbReference>
<gene>
    <name evidence="1" type="ORF">IQ37_05840</name>
</gene>
<name>A0A086BK56_9FLAO</name>
<sequence length="221" mass="26158">MAEEIYFIKTNPNIAKINLYNKLCSEEETVLNFLDEDRKTSFEIIKTKVKDSIENLSPEEFRSIIHWFENEYKDTNSDQNSNEEVINQLYVHGIDQFYDIPPPNVKNFSQILADYQDHSQNSLSYKSNAENLSPFLIYGLFFTGLVSQFYQKENPNLLLIDFLKTEHKTIYSFAEDEFDSGLKNSENQFIDYSEPILHQYFAELYDLTRFYKGPIIKLHDY</sequence>
<comment type="caution">
    <text evidence="1">The sequence shown here is derived from an EMBL/GenBank/DDBJ whole genome shotgun (WGS) entry which is preliminary data.</text>
</comment>
<proteinExistence type="predicted"/>
<evidence type="ECO:0000313" key="2">
    <source>
        <dbReference type="Proteomes" id="UP000028709"/>
    </source>
</evidence>
<evidence type="ECO:0000313" key="1">
    <source>
        <dbReference type="EMBL" id="KFF29320.1"/>
    </source>
</evidence>
<accession>A0A086BK56</accession>
<keyword evidence="2" id="KW-1185">Reference proteome</keyword>
<dbReference type="EMBL" id="JPRJ01000007">
    <property type="protein sequence ID" value="KFF29320.1"/>
    <property type="molecule type" value="Genomic_DNA"/>
</dbReference>
<organism evidence="1 2">
    <name type="scientific">Chryseobacterium piperi</name>
    <dbReference type="NCBI Taxonomy" id="558152"/>
    <lineage>
        <taxon>Bacteria</taxon>
        <taxon>Pseudomonadati</taxon>
        <taxon>Bacteroidota</taxon>
        <taxon>Flavobacteriia</taxon>
        <taxon>Flavobacteriales</taxon>
        <taxon>Weeksellaceae</taxon>
        <taxon>Chryseobacterium group</taxon>
        <taxon>Chryseobacterium</taxon>
    </lineage>
</organism>
<dbReference type="OrthoDB" id="1270372at2"/>
<dbReference type="KEGG" id="cpip:CJF12_18705"/>
<dbReference type="Proteomes" id="UP000028709">
    <property type="component" value="Unassembled WGS sequence"/>
</dbReference>
<dbReference type="AlphaFoldDB" id="A0A086BK56"/>
<dbReference type="eggNOG" id="ENOG5031276">
    <property type="taxonomic scope" value="Bacteria"/>
</dbReference>
<dbReference type="STRING" id="558152.IQ37_05840"/>
<reference evidence="1 2" key="1">
    <citation type="submission" date="2014-07" db="EMBL/GenBank/DDBJ databases">
        <title>Genome of Chryseobacterium piperi CTM.</title>
        <authorList>
            <person name="Pipes S.E."/>
            <person name="Stropko S.J."/>
            <person name="Newman J.D."/>
        </authorList>
    </citation>
    <scope>NUCLEOTIDE SEQUENCE [LARGE SCALE GENOMIC DNA]</scope>
    <source>
        <strain evidence="1 2">CTM</strain>
    </source>
</reference>